<accession>A0A9Q0U144</accession>
<dbReference type="EMBL" id="JAPFFL010000006">
    <property type="protein sequence ID" value="KAJ6721531.1"/>
    <property type="molecule type" value="Genomic_DNA"/>
</dbReference>
<reference evidence="1" key="1">
    <citation type="submission" date="2022-11" db="EMBL/GenBank/DDBJ databases">
        <authorList>
            <person name="Hyden B.L."/>
            <person name="Feng K."/>
            <person name="Yates T."/>
            <person name="Jawdy S."/>
            <person name="Smart L.B."/>
            <person name="Muchero W."/>
        </authorList>
    </citation>
    <scope>NUCLEOTIDE SEQUENCE</scope>
    <source>
        <tissue evidence="1">Shoot tip</tissue>
    </source>
</reference>
<keyword evidence="2" id="KW-1185">Reference proteome</keyword>
<reference evidence="1" key="2">
    <citation type="journal article" date="2023" name="Int. J. Mol. Sci.">
        <title>De Novo Assembly and Annotation of 11 Diverse Shrub Willow (Salix) Genomes Reveals Novel Gene Organization in Sex-Linked Regions.</title>
        <authorList>
            <person name="Hyden B."/>
            <person name="Feng K."/>
            <person name="Yates T.B."/>
            <person name="Jawdy S."/>
            <person name="Cereghino C."/>
            <person name="Smart L.B."/>
            <person name="Muchero W."/>
        </authorList>
    </citation>
    <scope>NUCLEOTIDE SEQUENCE [LARGE SCALE GENOMIC DNA]</scope>
    <source>
        <tissue evidence="1">Shoot tip</tissue>
    </source>
</reference>
<evidence type="ECO:0000313" key="1">
    <source>
        <dbReference type="EMBL" id="KAJ6721531.1"/>
    </source>
</evidence>
<gene>
    <name evidence="1" type="ORF">OIU85_024607</name>
</gene>
<proteinExistence type="predicted"/>
<name>A0A9Q0U144_SALVM</name>
<organism evidence="1 2">
    <name type="scientific">Salix viminalis</name>
    <name type="common">Common osier</name>
    <name type="synonym">Basket willow</name>
    <dbReference type="NCBI Taxonomy" id="40686"/>
    <lineage>
        <taxon>Eukaryota</taxon>
        <taxon>Viridiplantae</taxon>
        <taxon>Streptophyta</taxon>
        <taxon>Embryophyta</taxon>
        <taxon>Tracheophyta</taxon>
        <taxon>Spermatophyta</taxon>
        <taxon>Magnoliopsida</taxon>
        <taxon>eudicotyledons</taxon>
        <taxon>Gunneridae</taxon>
        <taxon>Pentapetalae</taxon>
        <taxon>rosids</taxon>
        <taxon>fabids</taxon>
        <taxon>Malpighiales</taxon>
        <taxon>Salicaceae</taxon>
        <taxon>Saliceae</taxon>
        <taxon>Salix</taxon>
    </lineage>
</organism>
<dbReference type="AlphaFoldDB" id="A0A9Q0U144"/>
<protein>
    <submittedName>
        <fullName evidence="1">Uncharacterized protein</fullName>
    </submittedName>
</protein>
<comment type="caution">
    <text evidence="1">The sequence shown here is derived from an EMBL/GenBank/DDBJ whole genome shotgun (WGS) entry which is preliminary data.</text>
</comment>
<evidence type="ECO:0000313" key="2">
    <source>
        <dbReference type="Proteomes" id="UP001151529"/>
    </source>
</evidence>
<dbReference type="Proteomes" id="UP001151529">
    <property type="component" value="Chromosome 10"/>
</dbReference>
<sequence length="83" mass="9365">MHIEDSEAKPLLVTSHICHTAELELSDKFRKHCSLYSMSCTGVGTDLCVDQSYEFTIMGSYNGQRRMMHCAGGDSITLLRRSY</sequence>